<dbReference type="NCBIfam" id="TIGR03715">
    <property type="entry name" value="KxYKxGKxW"/>
    <property type="match status" value="1"/>
</dbReference>
<dbReference type="Pfam" id="PF01473">
    <property type="entry name" value="Choline_bind_1"/>
    <property type="match status" value="4"/>
</dbReference>
<evidence type="ECO:0000256" key="1">
    <source>
        <dbReference type="ARBA" id="ARBA00022729"/>
    </source>
</evidence>
<evidence type="ECO:0000256" key="2">
    <source>
        <dbReference type="ARBA" id="ARBA00022737"/>
    </source>
</evidence>
<feature type="repeat" description="Cell wall-binding" evidence="3">
    <location>
        <begin position="146"/>
        <end position="166"/>
    </location>
</feature>
<evidence type="ECO:0008006" key="8">
    <source>
        <dbReference type="Google" id="ProtNLM"/>
    </source>
</evidence>
<feature type="repeat" description="Cell wall-binding" evidence="3">
    <location>
        <begin position="378"/>
        <end position="397"/>
    </location>
</feature>
<dbReference type="InterPro" id="IPR027636">
    <property type="entry name" value="Glucan-bd_rpt"/>
</dbReference>
<accession>G5JRM0</accession>
<evidence type="ECO:0000313" key="7">
    <source>
        <dbReference type="Proteomes" id="UP000004322"/>
    </source>
</evidence>
<evidence type="ECO:0000256" key="3">
    <source>
        <dbReference type="PROSITE-ProRule" id="PRU00591"/>
    </source>
</evidence>
<dbReference type="Pfam" id="PF19258">
    <property type="entry name" value="KxYKxGKxW_sig"/>
    <property type="match status" value="1"/>
</dbReference>
<comment type="caution">
    <text evidence="6">The sequence shown here is derived from an EMBL/GenBank/DDBJ whole genome shotgun (WGS) entry which is preliminary data.</text>
</comment>
<dbReference type="eggNOG" id="COG5263">
    <property type="taxonomic scope" value="Bacteria"/>
</dbReference>
<dbReference type="InterPro" id="IPR018337">
    <property type="entry name" value="Cell_wall/Cho-bd_repeat"/>
</dbReference>
<evidence type="ECO:0000313" key="6">
    <source>
        <dbReference type="EMBL" id="EHI74799.1"/>
    </source>
</evidence>
<organism evidence="6 7">
    <name type="scientific">Streptococcus criceti HS-6</name>
    <dbReference type="NCBI Taxonomy" id="873449"/>
    <lineage>
        <taxon>Bacteria</taxon>
        <taxon>Bacillati</taxon>
        <taxon>Bacillota</taxon>
        <taxon>Bacilli</taxon>
        <taxon>Lactobacillales</taxon>
        <taxon>Streptococcaceae</taxon>
        <taxon>Streptococcus</taxon>
    </lineage>
</organism>
<dbReference type="RefSeq" id="WP_004228487.1">
    <property type="nucleotide sequence ID" value="NZ_AEUV02000002.1"/>
</dbReference>
<dbReference type="PROSITE" id="PS51170">
    <property type="entry name" value="CW"/>
    <property type="match status" value="3"/>
</dbReference>
<sequence>MERKLHYKLHKVKKQWVAIAVSSASLLTGMGLLAATEGRVSADEVAATAEQVTTPNPVQSTTPPATETGSIANTTETPAATDHQNTAVVSSPLATSEPVQADTTTVAPVEETAEQPALSENFESTAPQAQAPSDLQVVAEADKVAVTGFHSDDQGNWYYADQNGQNVTGLKDIDGAPHYFYEDGKQAKGVDVQINDKTYYFDQDNGHMWKNRFRLAEVISFPRRSPEDKWVYYGADGARVTGKQIIDGNEYYFSSTGQEYKGKTLRNEDDSVSYYDKDTGIKVKNGWGYANFNYAPVGPSLTYTMYFDADGKAVKGFKEIDGKLYHFTENGYLIVRNVYRPTSATTNSYDSLPLVSVYNGKAYTPDKHGVLTENTEVKNQWVELDGQTYYVDADGKLASGLQEIDGKTYYFGTVKEWQYNAPAKVTGNDNVMYHGEVWFEANGQPHYHIPTNKYDNHDNSYRLYFGKDGSAVSNQFIQVGDVYKYFGKDGKALTGLQTIDGKTYYFTEDGSQVKGKLISTLKGERYYLDADSGETKANSDITIDGVTYHFDQNGLGTVTNYPARSNQLVFYRLYAPSGSVYSHTPEKAYYKNPSTTTFTSDFYYFDESGKAVTNRFVEVDGNTYYFGADGRGVTGNQTINGQEYIFNPDGTLAN</sequence>
<evidence type="ECO:0000256" key="5">
    <source>
        <dbReference type="SAM" id="SignalP"/>
    </source>
</evidence>
<gene>
    <name evidence="6" type="ORF">STRCR_2029</name>
</gene>
<keyword evidence="1 5" id="KW-0732">Signal</keyword>
<dbReference type="SUPFAM" id="SSF69360">
    <property type="entry name" value="Cell wall binding repeat"/>
    <property type="match status" value="3"/>
</dbReference>
<dbReference type="OrthoDB" id="2032428at2"/>
<dbReference type="Proteomes" id="UP000004322">
    <property type="component" value="Unassembled WGS sequence"/>
</dbReference>
<dbReference type="Gene3D" id="2.10.270.10">
    <property type="entry name" value="Cholin Binding"/>
    <property type="match status" value="6"/>
</dbReference>
<keyword evidence="7" id="KW-1185">Reference proteome</keyword>
<protein>
    <recommendedName>
        <fullName evidence="8">Glucosyl transferase</fullName>
    </recommendedName>
</protein>
<dbReference type="InterPro" id="IPR022263">
    <property type="entry name" value="KxYKxGKxW"/>
</dbReference>
<evidence type="ECO:0000256" key="4">
    <source>
        <dbReference type="SAM" id="MobiDB-lite"/>
    </source>
</evidence>
<dbReference type="NCBIfam" id="TIGR04035">
    <property type="entry name" value="glucan_65_rpt"/>
    <property type="match status" value="3"/>
</dbReference>
<feature type="region of interest" description="Disordered" evidence="4">
    <location>
        <begin position="45"/>
        <end position="105"/>
    </location>
</feature>
<dbReference type="Pfam" id="PF19127">
    <property type="entry name" value="Choline_bind_3"/>
    <property type="match status" value="3"/>
</dbReference>
<feature type="repeat" description="Cell wall-binding" evidence="3">
    <location>
        <begin position="493"/>
        <end position="512"/>
    </location>
</feature>
<proteinExistence type="predicted"/>
<dbReference type="AlphaFoldDB" id="G5JRM0"/>
<feature type="signal peptide" evidence="5">
    <location>
        <begin position="1"/>
        <end position="34"/>
    </location>
</feature>
<feature type="chain" id="PRO_5003479434" description="Glucosyl transferase" evidence="5">
    <location>
        <begin position="35"/>
        <end position="654"/>
    </location>
</feature>
<feature type="compositionally biased region" description="Polar residues" evidence="4">
    <location>
        <begin position="50"/>
        <end position="102"/>
    </location>
</feature>
<dbReference type="EMBL" id="AEUV02000002">
    <property type="protein sequence ID" value="EHI74799.1"/>
    <property type="molecule type" value="Genomic_DNA"/>
</dbReference>
<keyword evidence="2" id="KW-0677">Repeat</keyword>
<reference evidence="6" key="1">
    <citation type="submission" date="2011-07" db="EMBL/GenBank/DDBJ databases">
        <authorList>
            <person name="Stanhope M.J."/>
            <person name="Durkin A.S."/>
            <person name="Hostetler J."/>
            <person name="Kim M."/>
            <person name="Radune D."/>
            <person name="Singh I."/>
            <person name="Town C.D."/>
        </authorList>
    </citation>
    <scope>NUCLEOTIDE SEQUENCE [LARGE SCALE GENOMIC DNA]</scope>
    <source>
        <strain evidence="6">HS-6</strain>
    </source>
</reference>
<name>G5JRM0_STRCG</name>